<protein>
    <submittedName>
        <fullName evidence="1">Uncharacterized protein</fullName>
    </submittedName>
</protein>
<evidence type="ECO:0000313" key="2">
    <source>
        <dbReference type="Proteomes" id="UP001164929"/>
    </source>
</evidence>
<gene>
    <name evidence="1" type="ORF">NC653_002808</name>
</gene>
<name>A0AAD6RPS4_9ROSI</name>
<sequence length="23" mass="2680">MHIGFIIIEYRAVFIPQYISTPA</sequence>
<evidence type="ECO:0000313" key="1">
    <source>
        <dbReference type="EMBL" id="KAJ7012883.1"/>
    </source>
</evidence>
<accession>A0AAD6RPS4</accession>
<comment type="caution">
    <text evidence="1">The sequence shown here is derived from an EMBL/GenBank/DDBJ whole genome shotgun (WGS) entry which is preliminary data.</text>
</comment>
<dbReference type="AlphaFoldDB" id="A0AAD6RPS4"/>
<dbReference type="Proteomes" id="UP001164929">
    <property type="component" value="Chromosome 1"/>
</dbReference>
<reference evidence="1 2" key="1">
    <citation type="journal article" date="2023" name="Mol. Ecol. Resour.">
        <title>Chromosome-level genome assembly of a triploid poplar Populus alba 'Berolinensis'.</title>
        <authorList>
            <person name="Chen S."/>
            <person name="Yu Y."/>
            <person name="Wang X."/>
            <person name="Wang S."/>
            <person name="Zhang T."/>
            <person name="Zhou Y."/>
            <person name="He R."/>
            <person name="Meng N."/>
            <person name="Wang Y."/>
            <person name="Liu W."/>
            <person name="Liu Z."/>
            <person name="Liu J."/>
            <person name="Guo Q."/>
            <person name="Huang H."/>
            <person name="Sederoff R.R."/>
            <person name="Wang G."/>
            <person name="Qu G."/>
            <person name="Chen S."/>
        </authorList>
    </citation>
    <scope>NUCLEOTIDE SEQUENCE [LARGE SCALE GENOMIC DNA]</scope>
    <source>
        <strain evidence="1">SC-2020</strain>
    </source>
</reference>
<proteinExistence type="predicted"/>
<organism evidence="1 2">
    <name type="scientific">Populus alba x Populus x berolinensis</name>
    <dbReference type="NCBI Taxonomy" id="444605"/>
    <lineage>
        <taxon>Eukaryota</taxon>
        <taxon>Viridiplantae</taxon>
        <taxon>Streptophyta</taxon>
        <taxon>Embryophyta</taxon>
        <taxon>Tracheophyta</taxon>
        <taxon>Spermatophyta</taxon>
        <taxon>Magnoliopsida</taxon>
        <taxon>eudicotyledons</taxon>
        <taxon>Gunneridae</taxon>
        <taxon>Pentapetalae</taxon>
        <taxon>rosids</taxon>
        <taxon>fabids</taxon>
        <taxon>Malpighiales</taxon>
        <taxon>Salicaceae</taxon>
        <taxon>Saliceae</taxon>
        <taxon>Populus</taxon>
    </lineage>
</organism>
<keyword evidence="2" id="KW-1185">Reference proteome</keyword>
<dbReference type="EMBL" id="JAQIZT010000001">
    <property type="protein sequence ID" value="KAJ7012883.1"/>
    <property type="molecule type" value="Genomic_DNA"/>
</dbReference>